<proteinExistence type="inferred from homology"/>
<organism evidence="4 5">
    <name type="scientific">Proteobacteria bacterium 228</name>
    <dbReference type="NCBI Taxonomy" id="2083153"/>
    <lineage>
        <taxon>Bacteria</taxon>
        <taxon>Pseudomonadati</taxon>
        <taxon>Pseudomonadota</taxon>
    </lineage>
</organism>
<dbReference type="OrthoDB" id="5293878at2"/>
<name>A0A2S5KRY7_9PROT</name>
<dbReference type="InterPro" id="IPR029479">
    <property type="entry name" value="Nitroreductase"/>
</dbReference>
<comment type="caution">
    <text evidence="4">The sequence shown here is derived from an EMBL/GenBank/DDBJ whole genome shotgun (WGS) entry which is preliminary data.</text>
</comment>
<dbReference type="Proteomes" id="UP000238196">
    <property type="component" value="Unassembled WGS sequence"/>
</dbReference>
<reference evidence="4 5" key="1">
    <citation type="submission" date="2018-02" db="EMBL/GenBank/DDBJ databases">
        <title>novel marine gammaproteobacteria from coastal saline agro ecosystem.</title>
        <authorList>
            <person name="Krishnan R."/>
            <person name="Ramesh Kumar N."/>
        </authorList>
    </citation>
    <scope>NUCLEOTIDE SEQUENCE [LARGE SCALE GENOMIC DNA]</scope>
    <source>
        <strain evidence="4 5">228</strain>
    </source>
</reference>
<evidence type="ECO:0000313" key="5">
    <source>
        <dbReference type="Proteomes" id="UP000238196"/>
    </source>
</evidence>
<sequence>MNTTIIHAIENRSSTGRYDPQGNVSDSTIAELVRLATLAPSAYNLQNWRFIAVRSEAAKRRLHAAAYGQQQVLDAAVTFVICGTLEAYRGLADALQPSVSQGLFGATVVDAWVQQATRSHRDNPVLQRDEALRSASLAAMTLMLAAQGMGLSSGAMSGFDPQAVSEVFSLATHELPVMLVTVGQAAADNWPQKPRRAVVEVLELV</sequence>
<evidence type="ECO:0000313" key="4">
    <source>
        <dbReference type="EMBL" id="PPC77432.1"/>
    </source>
</evidence>
<keyword evidence="2" id="KW-0560">Oxidoreductase</keyword>
<evidence type="ECO:0000256" key="1">
    <source>
        <dbReference type="ARBA" id="ARBA00007118"/>
    </source>
</evidence>
<dbReference type="PANTHER" id="PTHR43673">
    <property type="entry name" value="NAD(P)H NITROREDUCTASE YDGI-RELATED"/>
    <property type="match status" value="1"/>
</dbReference>
<comment type="similarity">
    <text evidence="1">Belongs to the nitroreductase family.</text>
</comment>
<dbReference type="Gene3D" id="3.40.109.10">
    <property type="entry name" value="NADH Oxidase"/>
    <property type="match status" value="1"/>
</dbReference>
<dbReference type="EMBL" id="PRLP01000033">
    <property type="protein sequence ID" value="PPC77432.1"/>
    <property type="molecule type" value="Genomic_DNA"/>
</dbReference>
<dbReference type="InterPro" id="IPR000415">
    <property type="entry name" value="Nitroreductase-like"/>
</dbReference>
<evidence type="ECO:0000256" key="2">
    <source>
        <dbReference type="ARBA" id="ARBA00023002"/>
    </source>
</evidence>
<feature type="domain" description="Nitroreductase" evidence="3">
    <location>
        <begin position="9"/>
        <end position="183"/>
    </location>
</feature>
<dbReference type="PANTHER" id="PTHR43673:SF3">
    <property type="entry name" value="NAD(P)H NITROREDUCTASE YODC-RELATED"/>
    <property type="match status" value="1"/>
</dbReference>
<accession>A0A2S5KRY7</accession>
<dbReference type="AlphaFoldDB" id="A0A2S5KRY7"/>
<dbReference type="GO" id="GO:0016491">
    <property type="term" value="F:oxidoreductase activity"/>
    <property type="evidence" value="ECO:0007669"/>
    <property type="project" value="UniProtKB-KW"/>
</dbReference>
<evidence type="ECO:0000259" key="3">
    <source>
        <dbReference type="Pfam" id="PF00881"/>
    </source>
</evidence>
<dbReference type="SUPFAM" id="SSF55469">
    <property type="entry name" value="FMN-dependent nitroreductase-like"/>
    <property type="match status" value="1"/>
</dbReference>
<dbReference type="Pfam" id="PF00881">
    <property type="entry name" value="Nitroreductase"/>
    <property type="match status" value="1"/>
</dbReference>
<gene>
    <name evidence="4" type="ORF">C4K68_10080</name>
</gene>
<protein>
    <submittedName>
        <fullName evidence="4">Nitroreductase family protein</fullName>
    </submittedName>
</protein>